<feature type="non-terminal residue" evidence="11">
    <location>
        <position position="240"/>
    </location>
</feature>
<evidence type="ECO:0000256" key="5">
    <source>
        <dbReference type="ARBA" id="ARBA00022692"/>
    </source>
</evidence>
<dbReference type="PANTHER" id="PTHR33908">
    <property type="entry name" value="MANNOSYLTRANSFERASE YKCB-RELATED"/>
    <property type="match status" value="1"/>
</dbReference>
<feature type="transmembrane region" description="Helical" evidence="9">
    <location>
        <begin position="213"/>
        <end position="239"/>
    </location>
</feature>
<protein>
    <submittedName>
        <fullName evidence="11">Phospholipid carrier-dependent glycosyltransferase</fullName>
    </submittedName>
</protein>
<evidence type="ECO:0000313" key="11">
    <source>
        <dbReference type="EMBL" id="TMJ10643.1"/>
    </source>
</evidence>
<keyword evidence="4 11" id="KW-0808">Transferase</keyword>
<feature type="transmembrane region" description="Helical" evidence="9">
    <location>
        <begin position="163"/>
        <end position="184"/>
    </location>
</feature>
<comment type="subcellular location">
    <subcellularLocation>
        <location evidence="1">Cell membrane</location>
        <topology evidence="1">Multi-pass membrane protein</topology>
    </subcellularLocation>
</comment>
<dbReference type="Pfam" id="PF13231">
    <property type="entry name" value="PMT_2"/>
    <property type="match status" value="1"/>
</dbReference>
<keyword evidence="2" id="KW-1003">Cell membrane</keyword>
<dbReference type="InterPro" id="IPR050297">
    <property type="entry name" value="LipidA_mod_glycosyltrf_83"/>
</dbReference>
<evidence type="ECO:0000313" key="12">
    <source>
        <dbReference type="Proteomes" id="UP000320393"/>
    </source>
</evidence>
<evidence type="ECO:0000256" key="9">
    <source>
        <dbReference type="SAM" id="Phobius"/>
    </source>
</evidence>
<evidence type="ECO:0000256" key="3">
    <source>
        <dbReference type="ARBA" id="ARBA00022676"/>
    </source>
</evidence>
<evidence type="ECO:0000256" key="4">
    <source>
        <dbReference type="ARBA" id="ARBA00022679"/>
    </source>
</evidence>
<dbReference type="PANTHER" id="PTHR33908:SF11">
    <property type="entry name" value="MEMBRANE PROTEIN"/>
    <property type="match status" value="1"/>
</dbReference>
<dbReference type="GO" id="GO:0016763">
    <property type="term" value="F:pentosyltransferase activity"/>
    <property type="evidence" value="ECO:0007669"/>
    <property type="project" value="TreeGrafter"/>
</dbReference>
<comment type="caution">
    <text evidence="11">The sequence shown here is derived from an EMBL/GenBank/DDBJ whole genome shotgun (WGS) entry which is preliminary data.</text>
</comment>
<dbReference type="InterPro" id="IPR038731">
    <property type="entry name" value="RgtA/B/C-like"/>
</dbReference>
<keyword evidence="3" id="KW-0328">Glycosyltransferase</keyword>
<evidence type="ECO:0000256" key="2">
    <source>
        <dbReference type="ARBA" id="ARBA00022475"/>
    </source>
</evidence>
<reference evidence="11 12" key="1">
    <citation type="journal article" date="2019" name="Nat. Microbiol.">
        <title>Mediterranean grassland soil C-N compound turnover is dependent on rainfall and depth, and is mediated by genomically divergent microorganisms.</title>
        <authorList>
            <person name="Diamond S."/>
            <person name="Andeer P.F."/>
            <person name="Li Z."/>
            <person name="Crits-Christoph A."/>
            <person name="Burstein D."/>
            <person name="Anantharaman K."/>
            <person name="Lane K.R."/>
            <person name="Thomas B.C."/>
            <person name="Pan C."/>
            <person name="Northen T.R."/>
            <person name="Banfield J.F."/>
        </authorList>
    </citation>
    <scope>NUCLEOTIDE SEQUENCE [LARGE SCALE GENOMIC DNA]</scope>
    <source>
        <strain evidence="11">NP_5</strain>
    </source>
</reference>
<gene>
    <name evidence="11" type="ORF">E6H02_07850</name>
</gene>
<dbReference type="GO" id="GO:0005886">
    <property type="term" value="C:plasma membrane"/>
    <property type="evidence" value="ECO:0007669"/>
    <property type="project" value="UniProtKB-SubCell"/>
</dbReference>
<keyword evidence="6 9" id="KW-1133">Transmembrane helix</keyword>
<name>A0A537LRI4_9BACT</name>
<feature type="transmembrane region" description="Helical" evidence="9">
    <location>
        <begin position="136"/>
        <end position="157"/>
    </location>
</feature>
<dbReference type="GO" id="GO:0009103">
    <property type="term" value="P:lipopolysaccharide biosynthetic process"/>
    <property type="evidence" value="ECO:0007669"/>
    <property type="project" value="UniProtKB-ARBA"/>
</dbReference>
<evidence type="ECO:0000256" key="6">
    <source>
        <dbReference type="ARBA" id="ARBA00022989"/>
    </source>
</evidence>
<organism evidence="11 12">
    <name type="scientific">Candidatus Segetimicrobium genomatis</name>
    <dbReference type="NCBI Taxonomy" id="2569760"/>
    <lineage>
        <taxon>Bacteria</taxon>
        <taxon>Bacillati</taxon>
        <taxon>Candidatus Sysuimicrobiota</taxon>
        <taxon>Candidatus Sysuimicrobiia</taxon>
        <taxon>Candidatus Sysuimicrobiales</taxon>
        <taxon>Candidatus Segetimicrobiaceae</taxon>
        <taxon>Candidatus Segetimicrobium</taxon>
    </lineage>
</organism>
<feature type="region of interest" description="Disordered" evidence="8">
    <location>
        <begin position="1"/>
        <end position="44"/>
    </location>
</feature>
<dbReference type="Proteomes" id="UP000320393">
    <property type="component" value="Unassembled WGS sequence"/>
</dbReference>
<feature type="compositionally biased region" description="Basic and acidic residues" evidence="8">
    <location>
        <begin position="7"/>
        <end position="24"/>
    </location>
</feature>
<evidence type="ECO:0000256" key="7">
    <source>
        <dbReference type="ARBA" id="ARBA00023136"/>
    </source>
</evidence>
<keyword evidence="7 9" id="KW-0472">Membrane</keyword>
<sequence>MQGHPFRAPERGERGIDAPDDRGAGGRQAGGGEGHADAPDPADVGGVARASTSWILTSTTGERGEAVQASPLRVWPLAALLILVLVRAALAARTPVIDDEGYYWLWSRHLNLSYLDHPPLVAWLDAIATSAGRTEWLLRVPAMAATLGTTLVLYGLGRDLFGAPAGLRAAALYVAVPVFALQAIHAIPDPLLYLWWAAAMWAFWRAVHGEPRMWWACGLALGLGVLSKYAALVLPVAMLG</sequence>
<dbReference type="EMBL" id="VBAM01000290">
    <property type="protein sequence ID" value="TMJ10643.1"/>
    <property type="molecule type" value="Genomic_DNA"/>
</dbReference>
<keyword evidence="5 9" id="KW-0812">Transmembrane</keyword>
<accession>A0A537LRI4</accession>
<evidence type="ECO:0000256" key="1">
    <source>
        <dbReference type="ARBA" id="ARBA00004651"/>
    </source>
</evidence>
<feature type="domain" description="Glycosyltransferase RgtA/B/C/D-like" evidence="10">
    <location>
        <begin position="116"/>
        <end position="239"/>
    </location>
</feature>
<evidence type="ECO:0000256" key="8">
    <source>
        <dbReference type="SAM" id="MobiDB-lite"/>
    </source>
</evidence>
<dbReference type="AlphaFoldDB" id="A0A537LRI4"/>
<proteinExistence type="predicted"/>
<evidence type="ECO:0000259" key="10">
    <source>
        <dbReference type="Pfam" id="PF13231"/>
    </source>
</evidence>